<dbReference type="OrthoDB" id="9785438at2"/>
<protein>
    <recommendedName>
        <fullName evidence="3">Thiol-disulfide oxidoreductase</fullName>
    </recommendedName>
</protein>
<reference evidence="1 2" key="1">
    <citation type="submission" date="2015-01" db="EMBL/GenBank/DDBJ databases">
        <title>Draft genome sequence of Pedobacter sp. NL19 isolated from sludge of an effluent treatment pond in an abandoned uranium mine.</title>
        <authorList>
            <person name="Santos T."/>
            <person name="Caetano T."/>
            <person name="Covas C."/>
            <person name="Cruz A."/>
            <person name="Mendo S."/>
        </authorList>
    </citation>
    <scope>NUCLEOTIDE SEQUENCE [LARGE SCALE GENOMIC DNA]</scope>
    <source>
        <strain evidence="1 2">NL19</strain>
    </source>
</reference>
<evidence type="ECO:0000313" key="1">
    <source>
        <dbReference type="EMBL" id="KIO77028.1"/>
    </source>
</evidence>
<dbReference type="PANTHER" id="PTHR33639:SF2">
    <property type="entry name" value="DUF393 DOMAIN-CONTAINING PROTEIN"/>
    <property type="match status" value="1"/>
</dbReference>
<name>A0A0D0F5X4_9SPHI</name>
<dbReference type="Pfam" id="PF04134">
    <property type="entry name" value="DCC1-like"/>
    <property type="match status" value="1"/>
</dbReference>
<proteinExistence type="predicted"/>
<dbReference type="EMBL" id="JXRA01000048">
    <property type="protein sequence ID" value="KIO77028.1"/>
    <property type="molecule type" value="Genomic_DNA"/>
</dbReference>
<dbReference type="InterPro" id="IPR007263">
    <property type="entry name" value="DCC1-like"/>
</dbReference>
<dbReference type="RefSeq" id="WP_041882175.1">
    <property type="nucleotide sequence ID" value="NZ_CP157278.1"/>
</dbReference>
<dbReference type="PANTHER" id="PTHR33639">
    <property type="entry name" value="THIOL-DISULFIDE OXIDOREDUCTASE DCC"/>
    <property type="match status" value="1"/>
</dbReference>
<organism evidence="1 2">
    <name type="scientific">Pedobacter lusitanus</name>
    <dbReference type="NCBI Taxonomy" id="1503925"/>
    <lineage>
        <taxon>Bacteria</taxon>
        <taxon>Pseudomonadati</taxon>
        <taxon>Bacteroidota</taxon>
        <taxon>Sphingobacteriia</taxon>
        <taxon>Sphingobacteriales</taxon>
        <taxon>Sphingobacteriaceae</taxon>
        <taxon>Pedobacter</taxon>
    </lineage>
</organism>
<dbReference type="AlphaFoldDB" id="A0A0D0F5X4"/>
<dbReference type="Proteomes" id="UP000032049">
    <property type="component" value="Unassembled WGS sequence"/>
</dbReference>
<sequence>MASALTIKKDIILFDGICNFCNSYINYVISHDEHNRFVFASLQSDTAKELSAAHQIDLQSLNSIIVIHHKKIFTRSDGIIHIAKHLKSKWSWLLLLAGYIPQSVRDYFYTLFANRRYSWFGQADSCMIPTKEVREKFLT</sequence>
<dbReference type="GO" id="GO:0015035">
    <property type="term" value="F:protein-disulfide reductase activity"/>
    <property type="evidence" value="ECO:0007669"/>
    <property type="project" value="InterPro"/>
</dbReference>
<keyword evidence="2" id="KW-1185">Reference proteome</keyword>
<gene>
    <name evidence="1" type="ORF">TH53_11710</name>
</gene>
<accession>A0A0D0F5X4</accession>
<dbReference type="InterPro" id="IPR052927">
    <property type="entry name" value="DCC_oxidoreductase"/>
</dbReference>
<comment type="caution">
    <text evidence="1">The sequence shown here is derived from an EMBL/GenBank/DDBJ whole genome shotgun (WGS) entry which is preliminary data.</text>
</comment>
<evidence type="ECO:0000313" key="2">
    <source>
        <dbReference type="Proteomes" id="UP000032049"/>
    </source>
</evidence>
<evidence type="ECO:0008006" key="3">
    <source>
        <dbReference type="Google" id="ProtNLM"/>
    </source>
</evidence>